<feature type="compositionally biased region" description="Basic residues" evidence="5">
    <location>
        <begin position="1"/>
        <end position="16"/>
    </location>
</feature>
<sequence length="486" mass="51030">MVKKKGKSKRTTLKQKYKIEKRVKEHHRKAKKEAKRKQRLGGAPPVLKKARDPGIPNAWPGKGALLEEIAKARAAKTERKGSSSLREMVSSAQERAAAFSSDDYSKKDSEEAARDAIAAQDRTGRAYGRELGKVIEMSDVVLEVLDARDPAGSRSDLVELRVAPPKRLVLVLNKVDLVPRDVAAGWLDALRSEGLAAVAFKATTADDASAAADGLRDAAVAVKHGAAAVGVDALLQLLKNYSRSAAAGTSKASLVVGVVGFPNAGKSSLIRSLAGARGAMTSKRAAGVSATAGSTTSLREIRIDSKLTLVDSPGVVRVGGSSLASLLLRGAIEASDVDDPRAAAADLVSRAPERALVLRYNVAAYGNDARAFLVSVARARGRLKKGGVPDLDAAARDVLKDFARGHVKFYVEPPPKPDHSADAARVVAIDDNEALAVADDPTTDLAASLDRGALDLGDTTTTTTKVVDVAYSFAEDFTYPPSAASS</sequence>
<dbReference type="PANTHER" id="PTHR11089">
    <property type="entry name" value="GTP-BINDING PROTEIN-RELATED"/>
    <property type="match status" value="1"/>
</dbReference>
<feature type="compositionally biased region" description="Basic residues" evidence="5">
    <location>
        <begin position="24"/>
        <end position="39"/>
    </location>
</feature>
<dbReference type="EMBL" id="JAQMWT010000377">
    <property type="protein sequence ID" value="KAJ8602533.1"/>
    <property type="molecule type" value="Genomic_DNA"/>
</dbReference>
<evidence type="ECO:0000256" key="3">
    <source>
        <dbReference type="ARBA" id="ARBA00023134"/>
    </source>
</evidence>
<dbReference type="GO" id="GO:0005730">
    <property type="term" value="C:nucleolus"/>
    <property type="evidence" value="ECO:0007669"/>
    <property type="project" value="UniProtKB-ARBA"/>
</dbReference>
<dbReference type="InterPro" id="IPR023179">
    <property type="entry name" value="GTP-bd_ortho_bundle_sf"/>
</dbReference>
<feature type="domain" description="CP-type G" evidence="6">
    <location>
        <begin position="128"/>
        <end position="318"/>
    </location>
</feature>
<dbReference type="Pfam" id="PF08701">
    <property type="entry name" value="GN3L_Grn1"/>
    <property type="match status" value="1"/>
</dbReference>
<protein>
    <recommendedName>
        <fullName evidence="6">CP-type G domain-containing protein</fullName>
    </recommendedName>
</protein>
<feature type="region of interest" description="Disordered" evidence="5">
    <location>
        <begin position="1"/>
        <end position="61"/>
    </location>
</feature>
<dbReference type="InterPro" id="IPR030378">
    <property type="entry name" value="G_CP_dom"/>
</dbReference>
<dbReference type="InterPro" id="IPR014813">
    <property type="entry name" value="Gnl3_N_dom"/>
</dbReference>
<dbReference type="Gene3D" id="3.40.50.300">
    <property type="entry name" value="P-loop containing nucleotide triphosphate hydrolases"/>
    <property type="match status" value="1"/>
</dbReference>
<dbReference type="InterPro" id="IPR050755">
    <property type="entry name" value="TRAFAC_YlqF/YawG_RiboMat"/>
</dbReference>
<dbReference type="InterPro" id="IPR006073">
    <property type="entry name" value="GTP-bd"/>
</dbReference>
<dbReference type="InterPro" id="IPR027417">
    <property type="entry name" value="P-loop_NTPase"/>
</dbReference>
<reference evidence="7" key="1">
    <citation type="submission" date="2023-01" db="EMBL/GenBank/DDBJ databases">
        <title>Metagenome sequencing of chrysophaentin producing Chrysophaeum taylorii.</title>
        <authorList>
            <person name="Davison J."/>
            <person name="Bewley C."/>
        </authorList>
    </citation>
    <scope>NUCLEOTIDE SEQUENCE</scope>
    <source>
        <strain evidence="7">NIES-1699</strain>
    </source>
</reference>
<comment type="subcellular location">
    <subcellularLocation>
        <location evidence="1">Nucleus</location>
    </subcellularLocation>
</comment>
<evidence type="ECO:0000256" key="2">
    <source>
        <dbReference type="ARBA" id="ARBA00022741"/>
    </source>
</evidence>
<evidence type="ECO:0000259" key="6">
    <source>
        <dbReference type="PROSITE" id="PS51721"/>
    </source>
</evidence>
<feature type="compositionally biased region" description="Basic and acidic residues" evidence="5">
    <location>
        <begin position="70"/>
        <end position="81"/>
    </location>
</feature>
<proteinExistence type="predicted"/>
<dbReference type="Proteomes" id="UP001230188">
    <property type="component" value="Unassembled WGS sequence"/>
</dbReference>
<dbReference type="Gene3D" id="1.10.1580.10">
    <property type="match status" value="1"/>
</dbReference>
<dbReference type="PRINTS" id="PR00326">
    <property type="entry name" value="GTP1OBG"/>
</dbReference>
<feature type="region of interest" description="Disordered" evidence="5">
    <location>
        <begin position="70"/>
        <end position="89"/>
    </location>
</feature>
<keyword evidence="3" id="KW-0342">GTP-binding</keyword>
<dbReference type="AlphaFoldDB" id="A0AAD7UDG5"/>
<dbReference type="Pfam" id="PF01926">
    <property type="entry name" value="MMR_HSR1"/>
    <property type="match status" value="1"/>
</dbReference>
<accession>A0AAD7UDG5</accession>
<comment type="caution">
    <text evidence="7">The sequence shown here is derived from an EMBL/GenBank/DDBJ whole genome shotgun (WGS) entry which is preliminary data.</text>
</comment>
<keyword evidence="4" id="KW-0539">Nucleus</keyword>
<evidence type="ECO:0000313" key="7">
    <source>
        <dbReference type="EMBL" id="KAJ8602533.1"/>
    </source>
</evidence>
<dbReference type="PROSITE" id="PS51721">
    <property type="entry name" value="G_CP"/>
    <property type="match status" value="1"/>
</dbReference>
<gene>
    <name evidence="7" type="ORF">CTAYLR_008336</name>
</gene>
<organism evidence="7 8">
    <name type="scientific">Chrysophaeum taylorii</name>
    <dbReference type="NCBI Taxonomy" id="2483200"/>
    <lineage>
        <taxon>Eukaryota</taxon>
        <taxon>Sar</taxon>
        <taxon>Stramenopiles</taxon>
        <taxon>Ochrophyta</taxon>
        <taxon>Pelagophyceae</taxon>
        <taxon>Pelagomonadales</taxon>
        <taxon>Pelagomonadaceae</taxon>
        <taxon>Chrysophaeum</taxon>
    </lineage>
</organism>
<dbReference type="PANTHER" id="PTHR11089:SF30">
    <property type="entry name" value="GUANINE NUCLEOTIDE-BINDING PROTEIN-LIKE 3 HOMOLOG"/>
    <property type="match status" value="1"/>
</dbReference>
<dbReference type="GO" id="GO:0005525">
    <property type="term" value="F:GTP binding"/>
    <property type="evidence" value="ECO:0007669"/>
    <property type="project" value="UniProtKB-KW"/>
</dbReference>
<name>A0AAD7UDG5_9STRA</name>
<keyword evidence="2" id="KW-0547">Nucleotide-binding</keyword>
<evidence type="ECO:0000313" key="8">
    <source>
        <dbReference type="Proteomes" id="UP001230188"/>
    </source>
</evidence>
<dbReference type="SUPFAM" id="SSF52540">
    <property type="entry name" value="P-loop containing nucleoside triphosphate hydrolases"/>
    <property type="match status" value="1"/>
</dbReference>
<evidence type="ECO:0000256" key="5">
    <source>
        <dbReference type="SAM" id="MobiDB-lite"/>
    </source>
</evidence>
<evidence type="ECO:0000256" key="4">
    <source>
        <dbReference type="ARBA" id="ARBA00023242"/>
    </source>
</evidence>
<keyword evidence="8" id="KW-1185">Reference proteome</keyword>
<evidence type="ECO:0000256" key="1">
    <source>
        <dbReference type="ARBA" id="ARBA00004123"/>
    </source>
</evidence>